<sequence length="101" mass="11671">MGVPQLLDKHLDKHFDTHGNWQGMSLGWVSIVWLSYILSKADHCLSHVQPWVEKRLETLSICTGLSMRALDYSDDRLQAVLRYLSKDTAWQKFEQELGGQL</sequence>
<dbReference type="RefSeq" id="WP_207086346.1">
    <property type="nucleotide sequence ID" value="NZ_JAFLQW010000036.1"/>
</dbReference>
<gene>
    <name evidence="1" type="ORF">J0895_01340</name>
</gene>
<keyword evidence="2" id="KW-1185">Reference proteome</keyword>
<protein>
    <recommendedName>
        <fullName evidence="3">Transposase</fullName>
    </recommendedName>
</protein>
<proteinExistence type="predicted"/>
<accession>A0ABS3FL60</accession>
<evidence type="ECO:0008006" key="3">
    <source>
        <dbReference type="Google" id="ProtNLM"/>
    </source>
</evidence>
<evidence type="ECO:0000313" key="1">
    <source>
        <dbReference type="EMBL" id="MBO0347773.1"/>
    </source>
</evidence>
<dbReference type="Proteomes" id="UP000664844">
    <property type="component" value="Unassembled WGS sequence"/>
</dbReference>
<comment type="caution">
    <text evidence="1">The sequence shown here is derived from an EMBL/GenBank/DDBJ whole genome shotgun (WGS) entry which is preliminary data.</text>
</comment>
<reference evidence="1 2" key="1">
    <citation type="submission" date="2021-03" db="EMBL/GenBank/DDBJ databases">
        <title>Metabolic Capacity of the Antarctic Cyanobacterium Phormidium pseudopriestleyi that Sustains Oxygenic Photosynthesis in the Presence of Hydrogen Sulfide.</title>
        <authorList>
            <person name="Lumian J.E."/>
            <person name="Jungblut A.D."/>
            <person name="Dillon M.L."/>
            <person name="Hawes I."/>
            <person name="Doran P.T."/>
            <person name="Mackey T.J."/>
            <person name="Dick G.J."/>
            <person name="Grettenberger C.L."/>
            <person name="Sumner D.Y."/>
        </authorList>
    </citation>
    <scope>NUCLEOTIDE SEQUENCE [LARGE SCALE GENOMIC DNA]</scope>
    <source>
        <strain evidence="1 2">FRX01</strain>
    </source>
</reference>
<organism evidence="1 2">
    <name type="scientific">Phormidium pseudopriestleyi FRX01</name>
    <dbReference type="NCBI Taxonomy" id="1759528"/>
    <lineage>
        <taxon>Bacteria</taxon>
        <taxon>Bacillati</taxon>
        <taxon>Cyanobacteriota</taxon>
        <taxon>Cyanophyceae</taxon>
        <taxon>Oscillatoriophycideae</taxon>
        <taxon>Oscillatoriales</taxon>
        <taxon>Oscillatoriaceae</taxon>
        <taxon>Phormidium</taxon>
    </lineage>
</organism>
<name>A0ABS3FL60_9CYAN</name>
<dbReference type="EMBL" id="JAFLQW010000036">
    <property type="protein sequence ID" value="MBO0347773.1"/>
    <property type="molecule type" value="Genomic_DNA"/>
</dbReference>
<evidence type="ECO:0000313" key="2">
    <source>
        <dbReference type="Proteomes" id="UP000664844"/>
    </source>
</evidence>